<dbReference type="Proteomes" id="UP000030902">
    <property type="component" value="Chromosome"/>
</dbReference>
<evidence type="ECO:0000313" key="2">
    <source>
        <dbReference type="Proteomes" id="UP000030902"/>
    </source>
</evidence>
<organism evidence="1 2">
    <name type="scientific">Candidatus Nanosynbacter lyticus</name>
    <dbReference type="NCBI Taxonomy" id="2093824"/>
    <lineage>
        <taxon>Bacteria</taxon>
        <taxon>Candidatus Saccharimonadota</taxon>
        <taxon>Candidatus Saccharimonadia</taxon>
        <taxon>Candidatus Nanosynbacterales</taxon>
        <taxon>Candidatus Nanosynbacteraceae</taxon>
        <taxon>Candidatus Nanosynbacter</taxon>
    </lineage>
</organism>
<dbReference type="KEGG" id="sox:TM7x_02840"/>
<gene>
    <name evidence="1" type="ORF">TM7x_02840</name>
</gene>
<evidence type="ECO:0000313" key="1">
    <source>
        <dbReference type="EMBL" id="AJA06881.1"/>
    </source>
</evidence>
<reference evidence="1 2" key="1">
    <citation type="journal article" date="2015" name="Proc. Natl. Acad. Sci. U.S.A.">
        <title>Cultivation of a human-associated TM7 phylotype reveals a reduced genome and epibiotic parasitic lifestyle.</title>
        <authorList>
            <person name="He X."/>
            <person name="McLean J.S."/>
            <person name="Edlund A."/>
            <person name="Yooseph S."/>
            <person name="Hall A.P."/>
            <person name="Liu S.Y."/>
            <person name="Dorrestein P.C."/>
            <person name="Esquenazi E."/>
            <person name="Hunter R.C."/>
            <person name="Cheng G."/>
            <person name="Nelson K.E."/>
            <person name="Lux R."/>
            <person name="Shi W."/>
        </authorList>
    </citation>
    <scope>NUCLEOTIDE SEQUENCE [LARGE SCALE GENOMIC DNA]</scope>
    <source>
        <strain evidence="1 2">TM7x</strain>
    </source>
</reference>
<dbReference type="EMBL" id="CP007496">
    <property type="protein sequence ID" value="AJA06881.1"/>
    <property type="molecule type" value="Genomic_DNA"/>
</dbReference>
<protein>
    <submittedName>
        <fullName evidence="1">Uncharacterized protein</fullName>
    </submittedName>
</protein>
<accession>A0A6S4GVA5</accession>
<keyword evidence="2" id="KW-1185">Reference proteome</keyword>
<name>A0A6S4GVA5_9BACT</name>
<proteinExistence type="predicted"/>
<sequence length="98" mass="10830">MNITLERVKCVTKTSEVGAREAVNAVFPDCAKNKINTDSNLKFGKVAMNQGPIENNVNKSFADYRNKLNKPDADPTKIPLKIGNLLAELRKAKTNEVL</sequence>
<dbReference type="RefSeq" id="WP_138074091.1">
    <property type="nucleotide sequence ID" value="NZ_CP007496.1"/>
</dbReference>
<dbReference type="AlphaFoldDB" id="A0A6S4GVA5"/>